<dbReference type="SUPFAM" id="SSF52058">
    <property type="entry name" value="L domain-like"/>
    <property type="match status" value="1"/>
</dbReference>
<sequence length="248" mass="29453">METQIHNYYLLKENRETDQMINNIRTLLANNDADKVELALQLMQNGGVPPQLITYLFVLSRLHPEYHIREASQALYYDWASESLKKFIAKYYNKMAEWTSDETNVSQCLEKIYLHKDIDAVDLGNLWVKFRGKGNLFRLKNKIEPVPQVLQSLYNPHSKTLTLSDLQLTRLPEEVTMFDIENLYIDGNFFKKLPRSFYQLKKLRYINYYWTPLKKSTLAKLRKYYPHITLKAYPISENFEEVPVLEKL</sequence>
<dbReference type="EMBL" id="AAWS01000032">
    <property type="protein sequence ID" value="EAY26628.1"/>
    <property type="molecule type" value="Genomic_DNA"/>
</dbReference>
<comment type="caution">
    <text evidence="1">The sequence shown here is derived from an EMBL/GenBank/DDBJ whole genome shotgun (WGS) entry which is preliminary data.</text>
</comment>
<dbReference type="RefSeq" id="WP_002700651.1">
    <property type="nucleotide sequence ID" value="NZ_AAWS01000032.1"/>
</dbReference>
<protein>
    <recommendedName>
        <fullName evidence="3">Leucine-rich repeat domain-containing protein</fullName>
    </recommendedName>
</protein>
<proteinExistence type="predicted"/>
<gene>
    <name evidence="1" type="ORF">M23134_06157</name>
</gene>
<evidence type="ECO:0000313" key="1">
    <source>
        <dbReference type="EMBL" id="EAY26628.1"/>
    </source>
</evidence>
<dbReference type="InterPro" id="IPR032675">
    <property type="entry name" value="LRR_dom_sf"/>
</dbReference>
<evidence type="ECO:0008006" key="3">
    <source>
        <dbReference type="Google" id="ProtNLM"/>
    </source>
</evidence>
<accession>A1ZSP8</accession>
<dbReference type="Gene3D" id="3.80.10.10">
    <property type="entry name" value="Ribonuclease Inhibitor"/>
    <property type="match status" value="1"/>
</dbReference>
<evidence type="ECO:0000313" key="2">
    <source>
        <dbReference type="Proteomes" id="UP000004095"/>
    </source>
</evidence>
<dbReference type="AlphaFoldDB" id="A1ZSP8"/>
<keyword evidence="2" id="KW-1185">Reference proteome</keyword>
<name>A1ZSP8_MICM2</name>
<dbReference type="Proteomes" id="UP000004095">
    <property type="component" value="Unassembled WGS sequence"/>
</dbReference>
<reference evidence="1 2" key="1">
    <citation type="submission" date="2007-01" db="EMBL/GenBank/DDBJ databases">
        <authorList>
            <person name="Haygood M."/>
            <person name="Podell S."/>
            <person name="Anderson C."/>
            <person name="Hopkinson B."/>
            <person name="Roe K."/>
            <person name="Barbeau K."/>
            <person name="Gaasterland T."/>
            <person name="Ferriera S."/>
            <person name="Johnson J."/>
            <person name="Kravitz S."/>
            <person name="Beeson K."/>
            <person name="Sutton G."/>
            <person name="Rogers Y.-H."/>
            <person name="Friedman R."/>
            <person name="Frazier M."/>
            <person name="Venter J.C."/>
        </authorList>
    </citation>
    <scope>NUCLEOTIDE SEQUENCE [LARGE SCALE GENOMIC DNA]</scope>
    <source>
        <strain evidence="1 2">ATCC 23134</strain>
    </source>
</reference>
<organism evidence="1 2">
    <name type="scientific">Microscilla marina ATCC 23134</name>
    <dbReference type="NCBI Taxonomy" id="313606"/>
    <lineage>
        <taxon>Bacteria</taxon>
        <taxon>Pseudomonadati</taxon>
        <taxon>Bacteroidota</taxon>
        <taxon>Cytophagia</taxon>
        <taxon>Cytophagales</taxon>
        <taxon>Microscillaceae</taxon>
        <taxon>Microscilla</taxon>
    </lineage>
</organism>